<dbReference type="InterPro" id="IPR043504">
    <property type="entry name" value="Peptidase_S1_PA_chymotrypsin"/>
</dbReference>
<evidence type="ECO:0000256" key="3">
    <source>
        <dbReference type="SAM" id="SignalP"/>
    </source>
</evidence>
<proteinExistence type="predicted"/>
<name>A0A1H4QN86_9ACTN</name>
<accession>A0A1H4QN86</accession>
<feature type="region of interest" description="Disordered" evidence="1">
    <location>
        <begin position="491"/>
        <end position="565"/>
    </location>
</feature>
<gene>
    <name evidence="4" type="ORF">SAMN04489844_1882</name>
</gene>
<reference evidence="5" key="1">
    <citation type="submission" date="2016-10" db="EMBL/GenBank/DDBJ databases">
        <authorList>
            <person name="Varghese N."/>
            <person name="Submissions S."/>
        </authorList>
    </citation>
    <scope>NUCLEOTIDE SEQUENCE [LARGE SCALE GENOMIC DNA]</scope>
    <source>
        <strain evidence="5">DSM 22017</strain>
    </source>
</reference>
<evidence type="ECO:0000256" key="2">
    <source>
        <dbReference type="SAM" id="Phobius"/>
    </source>
</evidence>
<feature type="compositionally biased region" description="Pro residues" evidence="1">
    <location>
        <begin position="497"/>
        <end position="532"/>
    </location>
</feature>
<dbReference type="SUPFAM" id="SSF50494">
    <property type="entry name" value="Trypsin-like serine proteases"/>
    <property type="match status" value="1"/>
</dbReference>
<sequence length="565" mass="57979">MPRTSRLRDRLLGVVAASTLGTSLLLAPSPGHADESASPTPAPSAEVGDATRLAAKAYPGVQLISTTYTATVSVRVPVINQVAVNALAQRLAIQAANGGMDFTEEAVTEEIVDALVKSPNTYFVAGAQQVSRRRSLTGVGTGWVITPDGYLVTAAHVVDTSDAQLRQEFASSALNRLGRQFVRGLQNSGTQLTPDQVSRLTDAVLGWLAAHMSVGRLDVSVSADLALGFDGLGKDQRAVEAEVVDVGKPYPGSDVALLKIDGQDNLPTIPLGDNDDVSPGSTVHVVGFPAASTFSPGLSRDSQVQPTVTQGPVTAVKSMDNGMPVFQTQAPASPGNSGGPVLTDGGEAIGVLVASAVGNDGVAAQGQNFVIPASEVLDMLGRNGVTPAESDTTTTYDQAIDAFYDHHYKDAVPLLERVETLYPAHPFAQKFISDSKAAIDEGLDESPVEEESGGPSALLLGLGAAALLLLLGGGAGAWLLVRRRSARPAPAGQFPTPAFPAGPPPVPGPVPAPMSAGPPPMTSATPAPPTPRPEAVWDPERGWHLPDAGTGPAPAPAPTPGSTTP</sequence>
<feature type="transmembrane region" description="Helical" evidence="2">
    <location>
        <begin position="457"/>
        <end position="481"/>
    </location>
</feature>
<dbReference type="Proteomes" id="UP000198742">
    <property type="component" value="Unassembled WGS sequence"/>
</dbReference>
<dbReference type="RefSeq" id="WP_090968874.1">
    <property type="nucleotide sequence ID" value="NZ_FNRT01000002.1"/>
</dbReference>
<dbReference type="EMBL" id="FNRT01000002">
    <property type="protein sequence ID" value="SEC21116.1"/>
    <property type="molecule type" value="Genomic_DNA"/>
</dbReference>
<feature type="chain" id="PRO_5011490831" evidence="3">
    <location>
        <begin position="34"/>
        <end position="565"/>
    </location>
</feature>
<keyword evidence="5" id="KW-1185">Reference proteome</keyword>
<dbReference type="Pfam" id="PF13365">
    <property type="entry name" value="Trypsin_2"/>
    <property type="match status" value="1"/>
</dbReference>
<feature type="region of interest" description="Disordered" evidence="1">
    <location>
        <begin position="27"/>
        <end position="47"/>
    </location>
</feature>
<dbReference type="AlphaFoldDB" id="A0A1H4QN86"/>
<dbReference type="InterPro" id="IPR009003">
    <property type="entry name" value="Peptidase_S1_PA"/>
</dbReference>
<dbReference type="Gene3D" id="2.40.10.120">
    <property type="match status" value="1"/>
</dbReference>
<evidence type="ECO:0000313" key="4">
    <source>
        <dbReference type="EMBL" id="SEC21116.1"/>
    </source>
</evidence>
<dbReference type="STRING" id="402596.SAMN04489844_1882"/>
<organism evidence="4 5">
    <name type="scientific">Nocardioides exalbidus</name>
    <dbReference type="NCBI Taxonomy" id="402596"/>
    <lineage>
        <taxon>Bacteria</taxon>
        <taxon>Bacillati</taxon>
        <taxon>Actinomycetota</taxon>
        <taxon>Actinomycetes</taxon>
        <taxon>Propionibacteriales</taxon>
        <taxon>Nocardioidaceae</taxon>
        <taxon>Nocardioides</taxon>
    </lineage>
</organism>
<keyword evidence="2" id="KW-0812">Transmembrane</keyword>
<keyword evidence="2" id="KW-0472">Membrane</keyword>
<keyword evidence="2" id="KW-1133">Transmembrane helix</keyword>
<protein>
    <submittedName>
        <fullName evidence="4">Trypsin-like peptidase domain-containing protein</fullName>
    </submittedName>
</protein>
<dbReference type="PANTHER" id="PTHR43019">
    <property type="entry name" value="SERINE ENDOPROTEASE DEGS"/>
    <property type="match status" value="1"/>
</dbReference>
<dbReference type="OrthoDB" id="73775at2"/>
<dbReference type="Gene3D" id="2.40.10.10">
    <property type="entry name" value="Trypsin-like serine proteases"/>
    <property type="match status" value="1"/>
</dbReference>
<keyword evidence="3" id="KW-0732">Signal</keyword>
<evidence type="ECO:0000256" key="1">
    <source>
        <dbReference type="SAM" id="MobiDB-lite"/>
    </source>
</evidence>
<evidence type="ECO:0000313" key="5">
    <source>
        <dbReference type="Proteomes" id="UP000198742"/>
    </source>
</evidence>
<dbReference type="PANTHER" id="PTHR43019:SF23">
    <property type="entry name" value="PROTEASE DO-LIKE 5, CHLOROPLASTIC"/>
    <property type="match status" value="1"/>
</dbReference>
<feature type="signal peptide" evidence="3">
    <location>
        <begin position="1"/>
        <end position="33"/>
    </location>
</feature>